<proteinExistence type="predicted"/>
<dbReference type="OrthoDB" id="21463at2759"/>
<evidence type="ECO:0000313" key="6">
    <source>
        <dbReference type="Proteomes" id="UP000094065"/>
    </source>
</evidence>
<comment type="caution">
    <text evidence="5">The sequence shown here is derived from an EMBL/GenBank/DDBJ whole genome shotgun (WGS) entry which is preliminary data.</text>
</comment>
<accession>A0A1E3H9K5</accession>
<keyword evidence="2" id="KW-0687">Ribonucleoprotein</keyword>
<dbReference type="GO" id="GO:0005840">
    <property type="term" value="C:ribosome"/>
    <property type="evidence" value="ECO:0007669"/>
    <property type="project" value="UniProtKB-KW"/>
</dbReference>
<gene>
    <name evidence="5" type="ORF">L202_08248</name>
</gene>
<evidence type="ECO:0000256" key="2">
    <source>
        <dbReference type="ARBA" id="ARBA00023274"/>
    </source>
</evidence>
<dbReference type="AlphaFoldDB" id="A0A1E3H9K5"/>
<dbReference type="Proteomes" id="UP000094065">
    <property type="component" value="Unassembled WGS sequence"/>
</dbReference>
<dbReference type="GO" id="GO:0003735">
    <property type="term" value="F:structural constituent of ribosome"/>
    <property type="evidence" value="ECO:0007669"/>
    <property type="project" value="InterPro"/>
</dbReference>
<sequence length="181" mass="20307">MSFTRFPRITLSARQFTTSISRQQGSQKSPMELLRGHLDQKVAQSRTAGPSSASSVLGDDRKVFKKNEFLRPQAFTAESLSPEPRPRARSPLLGPPKKIAVKLDPFHITKTNPLSHDLNPHYAYEFVNAMGKIKSRAETGLTWKSQRRVGKLVRRARAMGLISRWVNRPVPGGMGSVNRPY</sequence>
<keyword evidence="1 5" id="KW-0689">Ribosomal protein</keyword>
<dbReference type="Pfam" id="PF01084">
    <property type="entry name" value="Ribosomal_S18"/>
    <property type="match status" value="1"/>
</dbReference>
<feature type="region of interest" description="Disordered" evidence="4">
    <location>
        <begin position="75"/>
        <end position="96"/>
    </location>
</feature>
<dbReference type="InterPro" id="IPR036870">
    <property type="entry name" value="Ribosomal_bS18_sf"/>
</dbReference>
<dbReference type="STRING" id="1295533.A0A1E3H9K5"/>
<evidence type="ECO:0000256" key="3">
    <source>
        <dbReference type="ARBA" id="ARBA00035264"/>
    </source>
</evidence>
<dbReference type="Gene3D" id="4.10.640.10">
    <property type="entry name" value="Ribosomal protein S18"/>
    <property type="match status" value="1"/>
</dbReference>
<feature type="region of interest" description="Disordered" evidence="4">
    <location>
        <begin position="17"/>
        <end position="57"/>
    </location>
</feature>
<dbReference type="RefSeq" id="XP_018988756.1">
    <property type="nucleotide sequence ID" value="XM_019143093.1"/>
</dbReference>
<feature type="compositionally biased region" description="Polar residues" evidence="4">
    <location>
        <begin position="42"/>
        <end position="55"/>
    </location>
</feature>
<evidence type="ECO:0000313" key="5">
    <source>
        <dbReference type="EMBL" id="ODN72815.1"/>
    </source>
</evidence>
<dbReference type="GO" id="GO:0006412">
    <property type="term" value="P:translation"/>
    <property type="evidence" value="ECO:0007669"/>
    <property type="project" value="InterPro"/>
</dbReference>
<dbReference type="GeneID" id="30159557"/>
<evidence type="ECO:0000256" key="1">
    <source>
        <dbReference type="ARBA" id="ARBA00022980"/>
    </source>
</evidence>
<evidence type="ECO:0000256" key="4">
    <source>
        <dbReference type="SAM" id="MobiDB-lite"/>
    </source>
</evidence>
<protein>
    <recommendedName>
        <fullName evidence="3">Small ribosomal subunit protein bS18m</fullName>
    </recommendedName>
</protein>
<reference evidence="5 6" key="1">
    <citation type="submission" date="2016-06" db="EMBL/GenBank/DDBJ databases">
        <title>Evolution of pathogenesis and genome organization in the Tremellales.</title>
        <authorList>
            <person name="Cuomo C."/>
            <person name="Litvintseva A."/>
            <person name="Heitman J."/>
            <person name="Chen Y."/>
            <person name="Sun S."/>
            <person name="Springer D."/>
            <person name="Dromer F."/>
            <person name="Young S."/>
            <person name="Zeng Q."/>
            <person name="Chapman S."/>
            <person name="Gujja S."/>
            <person name="Saif S."/>
            <person name="Birren B."/>
        </authorList>
    </citation>
    <scope>NUCLEOTIDE SEQUENCE [LARGE SCALE GENOMIC DNA]</scope>
    <source>
        <strain evidence="5 6">CBS 6039</strain>
    </source>
</reference>
<dbReference type="InterPro" id="IPR001648">
    <property type="entry name" value="Ribosomal_bS18"/>
</dbReference>
<dbReference type="SUPFAM" id="SSF46911">
    <property type="entry name" value="Ribosomal protein S18"/>
    <property type="match status" value="1"/>
</dbReference>
<dbReference type="EMBL" id="AWGJ01000014">
    <property type="protein sequence ID" value="ODN72815.1"/>
    <property type="molecule type" value="Genomic_DNA"/>
</dbReference>
<dbReference type="GO" id="GO:1990904">
    <property type="term" value="C:ribonucleoprotein complex"/>
    <property type="evidence" value="ECO:0007669"/>
    <property type="project" value="UniProtKB-KW"/>
</dbReference>
<name>A0A1E3H9K5_9TREE</name>
<keyword evidence="6" id="KW-1185">Reference proteome</keyword>
<organism evidence="5 6">
    <name type="scientific">Cryptococcus amylolentus CBS 6039</name>
    <dbReference type="NCBI Taxonomy" id="1295533"/>
    <lineage>
        <taxon>Eukaryota</taxon>
        <taxon>Fungi</taxon>
        <taxon>Dikarya</taxon>
        <taxon>Basidiomycota</taxon>
        <taxon>Agaricomycotina</taxon>
        <taxon>Tremellomycetes</taxon>
        <taxon>Tremellales</taxon>
        <taxon>Cryptococcaceae</taxon>
        <taxon>Cryptococcus</taxon>
    </lineage>
</organism>
<feature type="compositionally biased region" description="Polar residues" evidence="4">
    <location>
        <begin position="17"/>
        <end position="29"/>
    </location>
</feature>